<evidence type="ECO:0008006" key="3">
    <source>
        <dbReference type="Google" id="ProtNLM"/>
    </source>
</evidence>
<organism evidence="1 2">
    <name type="scientific">Tumidithrix elongata BACA0141</name>
    <dbReference type="NCBI Taxonomy" id="2716417"/>
    <lineage>
        <taxon>Bacteria</taxon>
        <taxon>Bacillati</taxon>
        <taxon>Cyanobacteriota</taxon>
        <taxon>Cyanophyceae</taxon>
        <taxon>Pseudanabaenales</taxon>
        <taxon>Pseudanabaenaceae</taxon>
        <taxon>Tumidithrix</taxon>
        <taxon>Tumidithrix elongata</taxon>
    </lineage>
</organism>
<sequence>MSIFAVKPCPTQPINRNSDQTIGRNFQRSLHSVFLSSFALLALFPMAAIAQTTGNLVTKVAQAKPVEVVAPKPNSLDNSVFSIPGGERLMAESSVAVNQQNYTLAITKLQDARQVFNQLSNFYQDLTTSFAGIDNRISDSHRQKALQTAQLRDKATYQLAVVYRANNQPELAVPLLIQLIRSQAPTRELGQQAYQQLFELGFVDMQYPRTPAATN</sequence>
<dbReference type="AlphaFoldDB" id="A0AAW9PXD6"/>
<name>A0AAW9PXD6_9CYAN</name>
<comment type="caution">
    <text evidence="1">The sequence shown here is derived from an EMBL/GenBank/DDBJ whole genome shotgun (WGS) entry which is preliminary data.</text>
</comment>
<keyword evidence="2" id="KW-1185">Reference proteome</keyword>
<protein>
    <recommendedName>
        <fullName evidence="3">TPR repeat-containing protein</fullName>
    </recommendedName>
</protein>
<dbReference type="Proteomes" id="UP001333818">
    <property type="component" value="Unassembled WGS sequence"/>
</dbReference>
<evidence type="ECO:0000313" key="1">
    <source>
        <dbReference type="EMBL" id="MEE3715156.1"/>
    </source>
</evidence>
<dbReference type="EMBL" id="JAZBJZ010000001">
    <property type="protein sequence ID" value="MEE3715156.1"/>
    <property type="molecule type" value="Genomic_DNA"/>
</dbReference>
<evidence type="ECO:0000313" key="2">
    <source>
        <dbReference type="Proteomes" id="UP001333818"/>
    </source>
</evidence>
<gene>
    <name evidence="1" type="ORF">V2H45_00190</name>
</gene>
<accession>A0AAW9PXD6</accession>
<proteinExistence type="predicted"/>
<reference evidence="1" key="1">
    <citation type="submission" date="2024-01" db="EMBL/GenBank/DDBJ databases">
        <title>Bank of Algae and Cyanobacteria of the Azores (BACA) strain genomes.</title>
        <authorList>
            <person name="Luz R."/>
            <person name="Cordeiro R."/>
            <person name="Fonseca A."/>
            <person name="Goncalves V."/>
        </authorList>
    </citation>
    <scope>NUCLEOTIDE SEQUENCE</scope>
    <source>
        <strain evidence="1">BACA0141</strain>
    </source>
</reference>